<evidence type="ECO:0000313" key="2">
    <source>
        <dbReference type="Proteomes" id="UP000050360"/>
    </source>
</evidence>
<reference evidence="1 2" key="1">
    <citation type="submission" date="2015-09" db="EMBL/GenBank/DDBJ databases">
        <title>A metagenomics-based metabolic model of nitrate-dependent anaerobic oxidation of methane by Methanoperedens-like archaea.</title>
        <authorList>
            <person name="Arshad A."/>
            <person name="Speth D.R."/>
            <person name="De Graaf R.M."/>
            <person name="Op Den Camp H.J."/>
            <person name="Jetten M.S."/>
            <person name="Welte C.U."/>
        </authorList>
    </citation>
    <scope>NUCLEOTIDE SEQUENCE [LARGE SCALE GENOMIC DNA]</scope>
</reference>
<name>A0A0P8A904_9EURY</name>
<gene>
    <name evidence="1" type="ORF">MPEBLZ_02351</name>
</gene>
<accession>A0A0P8A904</accession>
<protein>
    <submittedName>
        <fullName evidence="1">Uncharacterized protein</fullName>
    </submittedName>
</protein>
<proteinExistence type="predicted"/>
<dbReference type="Proteomes" id="UP000050360">
    <property type="component" value="Unassembled WGS sequence"/>
</dbReference>
<evidence type="ECO:0000313" key="1">
    <source>
        <dbReference type="EMBL" id="KPQ43092.1"/>
    </source>
</evidence>
<dbReference type="EMBL" id="LKCM01000180">
    <property type="protein sequence ID" value="KPQ43092.1"/>
    <property type="molecule type" value="Genomic_DNA"/>
</dbReference>
<sequence length="74" mass="8643">MPTTITINERTKERLSDYKFGDWTFDDVLNMLMNKVSIEDVSAEHIKEHYRRLADFKGISKEEFKSRIKASSGS</sequence>
<comment type="caution">
    <text evidence="1">The sequence shown here is derived from an EMBL/GenBank/DDBJ whole genome shotgun (WGS) entry which is preliminary data.</text>
</comment>
<organism evidence="1 2">
    <name type="scientific">Candidatus Methanoperedens nitratireducens</name>
    <dbReference type="NCBI Taxonomy" id="1392998"/>
    <lineage>
        <taxon>Archaea</taxon>
        <taxon>Methanobacteriati</taxon>
        <taxon>Methanobacteriota</taxon>
        <taxon>Stenosarchaea group</taxon>
        <taxon>Methanomicrobia</taxon>
        <taxon>Methanosarcinales</taxon>
        <taxon>ANME-2 cluster</taxon>
        <taxon>Candidatus Methanoperedentaceae</taxon>
        <taxon>Candidatus Methanoperedens</taxon>
    </lineage>
</organism>
<dbReference type="AlphaFoldDB" id="A0A0P8A904"/>